<name>A0A510HIH5_9ACTN</name>
<feature type="transmembrane region" description="Helical" evidence="1">
    <location>
        <begin position="7"/>
        <end position="26"/>
    </location>
</feature>
<accession>A0A510HIH5</accession>
<dbReference type="Pfam" id="PF14329">
    <property type="entry name" value="DUF4386"/>
    <property type="match status" value="1"/>
</dbReference>
<evidence type="ECO:0000256" key="1">
    <source>
        <dbReference type="SAM" id="Phobius"/>
    </source>
</evidence>
<evidence type="ECO:0008006" key="4">
    <source>
        <dbReference type="Google" id="ProtNLM"/>
    </source>
</evidence>
<dbReference type="InterPro" id="IPR025495">
    <property type="entry name" value="DUF4386"/>
</dbReference>
<dbReference type="EMBL" id="AP019791">
    <property type="protein sequence ID" value="BBL79796.1"/>
    <property type="molecule type" value="Genomic_DNA"/>
</dbReference>
<proteinExistence type="predicted"/>
<sequence length="102" mass="11161">MAAIMGINLLNQLTALMLLSGADYLAVFDANQLQALALLFLGAFEYGYDIALVFFGLHLLVLGYLVYRSGCFPRVLGVLLVVTSLSYLSDSFSGFLFPDARR</sequence>
<evidence type="ECO:0000313" key="2">
    <source>
        <dbReference type="EMBL" id="BBL79796.1"/>
    </source>
</evidence>
<keyword evidence="1" id="KW-0472">Membrane</keyword>
<dbReference type="RefSeq" id="WP_143527837.1">
    <property type="nucleotide sequence ID" value="NZ_AP019791.1"/>
</dbReference>
<keyword evidence="1" id="KW-1133">Transmembrane helix</keyword>
<reference evidence="2" key="1">
    <citation type="journal article" date="2019" name="Microbiol. Resour. Announc.">
        <title>Complete Genome Sequence of Rubrobacter xylanophilus Strain AA3-22, Isolated from Arima Onsen in Japan.</title>
        <authorList>
            <person name="Tomariguchi N."/>
            <person name="Miyazaki K."/>
        </authorList>
    </citation>
    <scope>NUCLEOTIDE SEQUENCE [LARGE SCALE GENOMIC DNA]</scope>
    <source>
        <strain evidence="2">AA3-22</strain>
    </source>
</reference>
<dbReference type="AlphaFoldDB" id="A0A510HIH5"/>
<dbReference type="Proteomes" id="UP000318065">
    <property type="component" value="Chromosome"/>
</dbReference>
<evidence type="ECO:0000313" key="3">
    <source>
        <dbReference type="Proteomes" id="UP000318065"/>
    </source>
</evidence>
<keyword evidence="1" id="KW-0812">Transmembrane</keyword>
<keyword evidence="3" id="KW-1185">Reference proteome</keyword>
<organism evidence="2 3">
    <name type="scientific">Rubrobacter xylanophilus</name>
    <dbReference type="NCBI Taxonomy" id="49319"/>
    <lineage>
        <taxon>Bacteria</taxon>
        <taxon>Bacillati</taxon>
        <taxon>Actinomycetota</taxon>
        <taxon>Rubrobacteria</taxon>
        <taxon>Rubrobacterales</taxon>
        <taxon>Rubrobacteraceae</taxon>
        <taxon>Rubrobacter</taxon>
    </lineage>
</organism>
<gene>
    <name evidence="2" type="ORF">RxyAA322_16500</name>
</gene>
<protein>
    <recommendedName>
        <fullName evidence="4">DUF4386 domain-containing protein</fullName>
    </recommendedName>
</protein>
<feature type="transmembrane region" description="Helical" evidence="1">
    <location>
        <begin position="74"/>
        <end position="97"/>
    </location>
</feature>
<feature type="transmembrane region" description="Helical" evidence="1">
    <location>
        <begin position="46"/>
        <end position="67"/>
    </location>
</feature>